<feature type="repeat" description="WD" evidence="4">
    <location>
        <begin position="372"/>
        <end position="413"/>
    </location>
</feature>
<feature type="repeat" description="WD" evidence="4">
    <location>
        <begin position="590"/>
        <end position="624"/>
    </location>
</feature>
<name>A0A8K1CJM2_PYTOL</name>
<dbReference type="InterPro" id="IPR019775">
    <property type="entry name" value="WD40_repeat_CS"/>
</dbReference>
<dbReference type="InterPro" id="IPR020472">
    <property type="entry name" value="WD40_PAC1"/>
</dbReference>
<dbReference type="Proteomes" id="UP000794436">
    <property type="component" value="Unassembled WGS sequence"/>
</dbReference>
<dbReference type="Gene3D" id="1.10.238.10">
    <property type="entry name" value="EF-hand"/>
    <property type="match status" value="1"/>
</dbReference>
<dbReference type="PROSITE" id="PS50222">
    <property type="entry name" value="EF_HAND_2"/>
    <property type="match status" value="1"/>
</dbReference>
<feature type="region of interest" description="Disordered" evidence="5">
    <location>
        <begin position="953"/>
        <end position="975"/>
    </location>
</feature>
<dbReference type="SUPFAM" id="SSF50998">
    <property type="entry name" value="Quinoprotein alcohol dehydrogenase-like"/>
    <property type="match status" value="1"/>
</dbReference>
<evidence type="ECO:0000256" key="2">
    <source>
        <dbReference type="ARBA" id="ARBA00022737"/>
    </source>
</evidence>
<dbReference type="PROSITE" id="PS50294">
    <property type="entry name" value="WD_REPEATS_REGION"/>
    <property type="match status" value="4"/>
</dbReference>
<evidence type="ECO:0000256" key="4">
    <source>
        <dbReference type="PROSITE-ProRule" id="PRU00221"/>
    </source>
</evidence>
<feature type="region of interest" description="Disordered" evidence="5">
    <location>
        <begin position="892"/>
        <end position="922"/>
    </location>
</feature>
<proteinExistence type="predicted"/>
<dbReference type="InterPro" id="IPR001680">
    <property type="entry name" value="WD40_rpt"/>
</dbReference>
<dbReference type="PROSITE" id="PS50082">
    <property type="entry name" value="WD_REPEATS_2"/>
    <property type="match status" value="5"/>
</dbReference>
<evidence type="ECO:0000259" key="6">
    <source>
        <dbReference type="PROSITE" id="PS50222"/>
    </source>
</evidence>
<dbReference type="GO" id="GO:0005509">
    <property type="term" value="F:calcium ion binding"/>
    <property type="evidence" value="ECO:0007669"/>
    <property type="project" value="InterPro"/>
</dbReference>
<evidence type="ECO:0000313" key="8">
    <source>
        <dbReference type="Proteomes" id="UP000794436"/>
    </source>
</evidence>
<dbReference type="PROSITE" id="PS00018">
    <property type="entry name" value="EF_HAND_1"/>
    <property type="match status" value="1"/>
</dbReference>
<gene>
    <name evidence="7" type="ORF">Poli38472_014800</name>
</gene>
<dbReference type="PRINTS" id="PR00320">
    <property type="entry name" value="GPROTEINBRPT"/>
</dbReference>
<keyword evidence="8" id="KW-1185">Reference proteome</keyword>
<organism evidence="7 8">
    <name type="scientific">Pythium oligandrum</name>
    <name type="common">Mycoparasitic fungus</name>
    <dbReference type="NCBI Taxonomy" id="41045"/>
    <lineage>
        <taxon>Eukaryota</taxon>
        <taxon>Sar</taxon>
        <taxon>Stramenopiles</taxon>
        <taxon>Oomycota</taxon>
        <taxon>Peronosporomycetes</taxon>
        <taxon>Pythiales</taxon>
        <taxon>Pythiaceae</taxon>
        <taxon>Pythium</taxon>
    </lineage>
</organism>
<dbReference type="PROSITE" id="PS00678">
    <property type="entry name" value="WD_REPEATS_1"/>
    <property type="match status" value="2"/>
</dbReference>
<dbReference type="InterPro" id="IPR015943">
    <property type="entry name" value="WD40/YVTN_repeat-like_dom_sf"/>
</dbReference>
<evidence type="ECO:0000256" key="1">
    <source>
        <dbReference type="ARBA" id="ARBA00022574"/>
    </source>
</evidence>
<evidence type="ECO:0000256" key="5">
    <source>
        <dbReference type="SAM" id="MobiDB-lite"/>
    </source>
</evidence>
<dbReference type="InterPro" id="IPR036322">
    <property type="entry name" value="WD40_repeat_dom_sf"/>
</dbReference>
<comment type="caution">
    <text evidence="7">The sequence shown here is derived from an EMBL/GenBank/DDBJ whole genome shotgun (WGS) entry which is preliminary data.</text>
</comment>
<dbReference type="PANTHER" id="PTHR44324">
    <property type="entry name" value="WD40 REPEAT DOMAIN 95"/>
    <property type="match status" value="1"/>
</dbReference>
<dbReference type="AlphaFoldDB" id="A0A8K1CJM2"/>
<dbReference type="SMART" id="SM00320">
    <property type="entry name" value="WD40"/>
    <property type="match status" value="12"/>
</dbReference>
<feature type="repeat" description="WD" evidence="4">
    <location>
        <begin position="288"/>
        <end position="329"/>
    </location>
</feature>
<sequence>MATQHDDSGEPKAFLTEVLTQDATPVLHRPYEQDPEKGFTMDIMMMMDMEKVSSLRKEFQQKDRGLSVAEFIYVMVRFVQSSESTVENSRLRNLSERQLIANLCELFAQIDINGDGSMEWEEFTSFIVDTGLTVKSHQPNAIQHYHHVPWEDASKHSTFIDHIYYFPGNDLVGLIENCSSVLKLYNSNCELTRTIRSPEGFVQCAEHLPKLEQFIVASSDLQFRFYDDTTLRLLKSCHTPTSQTCLKWYPESPTLFSAGVSGTVYAWDADRMEEKHHMGGESRGRVLTRSHDDMVLDLLTLPTLESLASASMDRTIRLWDVHTGKHKQQLDGHTKGVRALAYSSEYRFLVSAGFDFDVLVWNPYVDQLILRLHGHNNSLCGVEIIPDTPQIITADVDGVFKVWDIRNFACMQTFTAEGMGHVNKIVSVTSQKRIVAAGKKLIKFDYEKLENPKLTDDHPVFAALYNPTSLSFITAAGKDVKIWDARLGKLLRVYRGLSPFDLTALCLDSRERKLIVGDHEGDIHVFDYLNGSQMKTFAYPDSDNRAHRSEITRLCYCAEHMAVISVSWDSTIAIHDESESERGVLLRRLTGGHTTDISALSFSYHLSLIASGASDHSLQLWDFEFGRFDGTCIGHVSGILALQFLDPFPLLLASDNMGNLCIWGVRPSRFKGKCVYRFRNQRIPAVGGGITSVNCLAVYRPVSTDDPDAFSSYLVITGDDKGVVAIWDLLPILTKLEEDYNMRRLDRPVECVNPRRNLRVNAESMVRKVKNGPEWAAFQRRDPTSSFFFSAGMPLVTESAPTCLQQWKAHGDIVYSIQMIHEPESLITASFDRHVKVWSLSGECLGVLMQGDMELSRRPWKFAVDYDSRERKKELAAESVIEEVQELLEETEASHLGTAASLRRRRSSNTPRKTEDGDGDRESVLEEIVRAPPSVLPPIVGTKPVHRLSLFAPTQPPTAIRKTPRRQPVSVAAAGRTQILSPRQLRVLNSK</sequence>
<dbReference type="PANTHER" id="PTHR44324:SF4">
    <property type="entry name" value="WD40 REPEAT DOMAIN 95"/>
    <property type="match status" value="1"/>
</dbReference>
<dbReference type="InterPro" id="IPR011047">
    <property type="entry name" value="Quinoprotein_ADH-like_sf"/>
</dbReference>
<dbReference type="CDD" id="cd00200">
    <property type="entry name" value="WD40"/>
    <property type="match status" value="1"/>
</dbReference>
<dbReference type="EMBL" id="SPLM01000044">
    <property type="protein sequence ID" value="TMW63890.1"/>
    <property type="molecule type" value="Genomic_DNA"/>
</dbReference>
<feature type="repeat" description="WD" evidence="4">
    <location>
        <begin position="807"/>
        <end position="841"/>
    </location>
</feature>
<protein>
    <recommendedName>
        <fullName evidence="6">EF-hand domain-containing protein</fullName>
    </recommendedName>
</protein>
<dbReference type="Gene3D" id="2.130.10.10">
    <property type="entry name" value="YVTN repeat-like/Quinoprotein amine dehydrogenase"/>
    <property type="match status" value="4"/>
</dbReference>
<dbReference type="Pfam" id="PF00400">
    <property type="entry name" value="WD40"/>
    <property type="match status" value="6"/>
</dbReference>
<keyword evidence="3" id="KW-0106">Calcium</keyword>
<feature type="repeat" description="WD" evidence="4">
    <location>
        <begin position="330"/>
        <end position="362"/>
    </location>
</feature>
<dbReference type="InterPro" id="IPR018247">
    <property type="entry name" value="EF_Hand_1_Ca_BS"/>
</dbReference>
<dbReference type="InterPro" id="IPR051242">
    <property type="entry name" value="WD-EF-hand_domain"/>
</dbReference>
<keyword evidence="1 4" id="KW-0853">WD repeat</keyword>
<dbReference type="InterPro" id="IPR002048">
    <property type="entry name" value="EF_hand_dom"/>
</dbReference>
<dbReference type="SUPFAM" id="SSF47473">
    <property type="entry name" value="EF-hand"/>
    <property type="match status" value="1"/>
</dbReference>
<feature type="compositionally biased region" description="Basic and acidic residues" evidence="5">
    <location>
        <begin position="912"/>
        <end position="922"/>
    </location>
</feature>
<evidence type="ECO:0000256" key="3">
    <source>
        <dbReference type="ARBA" id="ARBA00022837"/>
    </source>
</evidence>
<reference evidence="7" key="1">
    <citation type="submission" date="2019-03" db="EMBL/GenBank/DDBJ databases">
        <title>Long read genome sequence of the mycoparasitic Pythium oligandrum ATCC 38472 isolated from sugarbeet rhizosphere.</title>
        <authorList>
            <person name="Gaulin E."/>
        </authorList>
    </citation>
    <scope>NUCLEOTIDE SEQUENCE</scope>
    <source>
        <strain evidence="7">ATCC 38472_TT</strain>
    </source>
</reference>
<keyword evidence="2" id="KW-0677">Repeat</keyword>
<evidence type="ECO:0000313" key="7">
    <source>
        <dbReference type="EMBL" id="TMW63890.1"/>
    </source>
</evidence>
<dbReference type="InterPro" id="IPR011992">
    <property type="entry name" value="EF-hand-dom_pair"/>
</dbReference>
<dbReference type="OrthoDB" id="1068471at2759"/>
<dbReference type="SUPFAM" id="SSF50978">
    <property type="entry name" value="WD40 repeat-like"/>
    <property type="match status" value="2"/>
</dbReference>
<feature type="domain" description="EF-hand" evidence="6">
    <location>
        <begin position="98"/>
        <end position="133"/>
    </location>
</feature>
<accession>A0A8K1CJM2</accession>